<protein>
    <submittedName>
        <fullName evidence="4">Carbon-nitrogen hydrolase family protein</fullName>
    </submittedName>
</protein>
<dbReference type="InterPro" id="IPR045254">
    <property type="entry name" value="Nit1/2_C-N_Hydrolase"/>
</dbReference>
<evidence type="ECO:0000256" key="2">
    <source>
        <dbReference type="ARBA" id="ARBA00022801"/>
    </source>
</evidence>
<evidence type="ECO:0000313" key="4">
    <source>
        <dbReference type="EMBL" id="NQV66531.1"/>
    </source>
</evidence>
<dbReference type="Pfam" id="PF00795">
    <property type="entry name" value="CN_hydrolase"/>
    <property type="match status" value="1"/>
</dbReference>
<sequence>MVSSQFVEGNLARVDALIREAARSAKFIFLPENFAALAAPNTYQIGAREAGREPPIRTFLAALADELSCWIFAGTMPLAKRSNGAVPTGGRVRAASIVYNPDGVEIARYDKIHMFDVEVADSQRHYRESLVFEPGDELVVVATPLGKVGLSVCYDIRFPELYRRLFAQGAECLLVPSAFTRVTGEAHFEVLMRARAIENVAYTIAACQGGVHDSGRETHGHSMVVSPWGEVVAKLGLGEGVLFADVDLEAIHRIRRDMPVHHQRRL</sequence>
<evidence type="ECO:0000256" key="1">
    <source>
        <dbReference type="ARBA" id="ARBA00010613"/>
    </source>
</evidence>
<name>A0A972VZW9_9GAMM</name>
<organism evidence="4 5">
    <name type="scientific">SAR86 cluster bacterium</name>
    <dbReference type="NCBI Taxonomy" id="2030880"/>
    <lineage>
        <taxon>Bacteria</taxon>
        <taxon>Pseudomonadati</taxon>
        <taxon>Pseudomonadota</taxon>
        <taxon>Gammaproteobacteria</taxon>
        <taxon>SAR86 cluster</taxon>
    </lineage>
</organism>
<dbReference type="PANTHER" id="PTHR23088">
    <property type="entry name" value="NITRILASE-RELATED"/>
    <property type="match status" value="1"/>
</dbReference>
<dbReference type="Gene3D" id="3.60.110.10">
    <property type="entry name" value="Carbon-nitrogen hydrolase"/>
    <property type="match status" value="1"/>
</dbReference>
<keyword evidence="2 4" id="KW-0378">Hydrolase</keyword>
<accession>A0A972VZW9</accession>
<dbReference type="PROSITE" id="PS50263">
    <property type="entry name" value="CN_HYDROLASE"/>
    <property type="match status" value="1"/>
</dbReference>
<dbReference type="SUPFAM" id="SSF56317">
    <property type="entry name" value="Carbon-nitrogen hydrolase"/>
    <property type="match status" value="1"/>
</dbReference>
<dbReference type="InterPro" id="IPR036526">
    <property type="entry name" value="C-N_Hydrolase_sf"/>
</dbReference>
<feature type="domain" description="CN hydrolase" evidence="3">
    <location>
        <begin position="1"/>
        <end position="248"/>
    </location>
</feature>
<dbReference type="Proteomes" id="UP000754644">
    <property type="component" value="Unassembled WGS sequence"/>
</dbReference>
<dbReference type="AlphaFoldDB" id="A0A972VZW9"/>
<dbReference type="InterPro" id="IPR003010">
    <property type="entry name" value="C-N_Hydrolase"/>
</dbReference>
<evidence type="ECO:0000259" key="3">
    <source>
        <dbReference type="PROSITE" id="PS50263"/>
    </source>
</evidence>
<dbReference type="EMBL" id="JABMOJ010000535">
    <property type="protein sequence ID" value="NQV66531.1"/>
    <property type="molecule type" value="Genomic_DNA"/>
</dbReference>
<dbReference type="InterPro" id="IPR001110">
    <property type="entry name" value="UPF0012_CS"/>
</dbReference>
<gene>
    <name evidence="4" type="ORF">HQ497_14315</name>
</gene>
<dbReference type="GO" id="GO:0016811">
    <property type="term" value="F:hydrolase activity, acting on carbon-nitrogen (but not peptide) bonds, in linear amides"/>
    <property type="evidence" value="ECO:0007669"/>
    <property type="project" value="InterPro"/>
</dbReference>
<comment type="caution">
    <text evidence="4">The sequence shown here is derived from an EMBL/GenBank/DDBJ whole genome shotgun (WGS) entry which is preliminary data.</text>
</comment>
<dbReference type="PROSITE" id="PS01227">
    <property type="entry name" value="UPF0012"/>
    <property type="match status" value="1"/>
</dbReference>
<comment type="similarity">
    <text evidence="1">Belongs to the carbon-nitrogen hydrolase superfamily. NIT1/NIT2 family.</text>
</comment>
<dbReference type="CDD" id="cd07572">
    <property type="entry name" value="nit"/>
    <property type="match status" value="1"/>
</dbReference>
<reference evidence="4" key="1">
    <citation type="submission" date="2020-05" db="EMBL/GenBank/DDBJ databases">
        <title>Sulfur intermediates as new biogeochemical hubs in an aquatic model microbial ecosystem.</title>
        <authorList>
            <person name="Vigneron A."/>
        </authorList>
    </citation>
    <scope>NUCLEOTIDE SEQUENCE</scope>
    <source>
        <strain evidence="4">Bin.250</strain>
    </source>
</reference>
<proteinExistence type="inferred from homology"/>
<evidence type="ECO:0000313" key="5">
    <source>
        <dbReference type="Proteomes" id="UP000754644"/>
    </source>
</evidence>
<dbReference type="PANTHER" id="PTHR23088:SF27">
    <property type="entry name" value="DEAMINATED GLUTATHIONE AMIDASE"/>
    <property type="match status" value="1"/>
</dbReference>